<dbReference type="EMBL" id="AUPC02000109">
    <property type="protein sequence ID" value="POG71301.1"/>
    <property type="molecule type" value="Genomic_DNA"/>
</dbReference>
<dbReference type="InterPro" id="IPR032675">
    <property type="entry name" value="LRR_dom_sf"/>
</dbReference>
<keyword evidence="2" id="KW-1185">Reference proteome</keyword>
<protein>
    <recommendedName>
        <fullName evidence="3">F-box domain-containing protein</fullName>
    </recommendedName>
</protein>
<evidence type="ECO:0000313" key="2">
    <source>
        <dbReference type="Proteomes" id="UP000018888"/>
    </source>
</evidence>
<evidence type="ECO:0000313" key="1">
    <source>
        <dbReference type="EMBL" id="POG71301.1"/>
    </source>
</evidence>
<dbReference type="VEuPathDB" id="FungiDB:RhiirFUN_018701"/>
<proteinExistence type="predicted"/>
<dbReference type="Proteomes" id="UP000018888">
    <property type="component" value="Unassembled WGS sequence"/>
</dbReference>
<reference evidence="1 2" key="1">
    <citation type="journal article" date="2013" name="Proc. Natl. Acad. Sci. U.S.A.">
        <title>Genome of an arbuscular mycorrhizal fungus provides insight into the oldest plant symbiosis.</title>
        <authorList>
            <person name="Tisserant E."/>
            <person name="Malbreil M."/>
            <person name="Kuo A."/>
            <person name="Kohler A."/>
            <person name="Symeonidi A."/>
            <person name="Balestrini R."/>
            <person name="Charron P."/>
            <person name="Duensing N."/>
            <person name="Frei Dit Frey N."/>
            <person name="Gianinazzi-Pearson V."/>
            <person name="Gilbert L.B."/>
            <person name="Handa Y."/>
            <person name="Herr J.R."/>
            <person name="Hijri M."/>
            <person name="Koul R."/>
            <person name="Kawaguchi M."/>
            <person name="Krajinski F."/>
            <person name="Lammers P.J."/>
            <person name="Masclaux F.G."/>
            <person name="Murat C."/>
            <person name="Morin E."/>
            <person name="Ndikumana S."/>
            <person name="Pagni M."/>
            <person name="Petitpierre D."/>
            <person name="Requena N."/>
            <person name="Rosikiewicz P."/>
            <person name="Riley R."/>
            <person name="Saito K."/>
            <person name="San Clemente H."/>
            <person name="Shapiro H."/>
            <person name="van Tuinen D."/>
            <person name="Becard G."/>
            <person name="Bonfante P."/>
            <person name="Paszkowski U."/>
            <person name="Shachar-Hill Y.Y."/>
            <person name="Tuskan G.A."/>
            <person name="Young P.W."/>
            <person name="Sanders I.R."/>
            <person name="Henrissat B."/>
            <person name="Rensing S.A."/>
            <person name="Grigoriev I.V."/>
            <person name="Corradi N."/>
            <person name="Roux C."/>
            <person name="Martin F."/>
        </authorList>
    </citation>
    <scope>NUCLEOTIDE SEQUENCE [LARGE SCALE GENOMIC DNA]</scope>
    <source>
        <strain evidence="1 2">DAOM 197198</strain>
    </source>
</reference>
<dbReference type="AlphaFoldDB" id="A0A2H5S569"/>
<reference evidence="1 2" key="2">
    <citation type="journal article" date="2018" name="New Phytol.">
        <title>High intraspecific genome diversity in the model arbuscular mycorrhizal symbiont Rhizophagus irregularis.</title>
        <authorList>
            <person name="Chen E.C.H."/>
            <person name="Morin E."/>
            <person name="Beaudet D."/>
            <person name="Noel J."/>
            <person name="Yildirir G."/>
            <person name="Ndikumana S."/>
            <person name="Charron P."/>
            <person name="St-Onge C."/>
            <person name="Giorgi J."/>
            <person name="Kruger M."/>
            <person name="Marton T."/>
            <person name="Ropars J."/>
            <person name="Grigoriev I.V."/>
            <person name="Hainaut M."/>
            <person name="Henrissat B."/>
            <person name="Roux C."/>
            <person name="Martin F."/>
            <person name="Corradi N."/>
        </authorList>
    </citation>
    <scope>NUCLEOTIDE SEQUENCE [LARGE SCALE GENOMIC DNA]</scope>
    <source>
        <strain evidence="1 2">DAOM 197198</strain>
    </source>
</reference>
<dbReference type="Gene3D" id="3.80.10.10">
    <property type="entry name" value="Ribonuclease Inhibitor"/>
    <property type="match status" value="1"/>
</dbReference>
<gene>
    <name evidence="1" type="ORF">GLOIN_2v1774887</name>
</gene>
<dbReference type="STRING" id="747089.A0A2H5S569"/>
<accession>A0A2H5S569</accession>
<organism evidence="1 2">
    <name type="scientific">Rhizophagus irregularis (strain DAOM 181602 / DAOM 197198 / MUCL 43194)</name>
    <name type="common">Arbuscular mycorrhizal fungus</name>
    <name type="synonym">Glomus intraradices</name>
    <dbReference type="NCBI Taxonomy" id="747089"/>
    <lineage>
        <taxon>Eukaryota</taxon>
        <taxon>Fungi</taxon>
        <taxon>Fungi incertae sedis</taxon>
        <taxon>Mucoromycota</taxon>
        <taxon>Glomeromycotina</taxon>
        <taxon>Glomeromycetes</taxon>
        <taxon>Glomerales</taxon>
        <taxon>Glomeraceae</taxon>
        <taxon>Rhizophagus</taxon>
    </lineage>
</organism>
<name>A0A2H5S569_RHIID</name>
<dbReference type="VEuPathDB" id="FungiDB:RhiirFUN_018700"/>
<comment type="caution">
    <text evidence="1">The sequence shown here is derived from an EMBL/GenBank/DDBJ whole genome shotgun (WGS) entry which is preliminary data.</text>
</comment>
<sequence length="545" mass="64445">MFICTLPEDCFYEIFKHVSKDDTKTLYNCLLVNRFLCRLIIPILYKDPFSAVNDLKQNYCLIRIYLSCLDEIEKDYLQQNSIEILEDSIPLFDYAKYLEKFTDLTLPIECWLIYQLGNLNEDLVYLEYNDYINQLDRKKHLLLQKILFHLFLRKMKNCKELIINSKLFDESFCNLYLFKKNSSNYINLSSLNLIITKKDLNDSKEGLLYDIISIITKNCFNIKDLKITFFSYLNSNILKNSINELIQNQENLNNIHLINPNFFSCDVNRIIDSKRNTLNSINFTNSIHNINHETFEVISNCKNLERLEFNNCRGLTYRNSKILLKSSLKLKELILHNNGKINLFDLSLIRRLGNNLINLSIDQISYVSLRIISRHCFNLKILKIVLSTNRNMPFNSYQYFKIMKIEQLTIYYQHNLLLDDHILKILAENLPDTLYSFTIEKKFSNSLFTFLNNNYNCITPIGLNNFLINCRVNLINLNLDFYLKNNLLEKILVHVKKKKSLKYLGIRSCSFWLGNDEYGNQLLNEIKENGVEIITIKNSDLLLRE</sequence>
<evidence type="ECO:0008006" key="3">
    <source>
        <dbReference type="Google" id="ProtNLM"/>
    </source>
</evidence>